<evidence type="ECO:0000313" key="2">
    <source>
        <dbReference type="Proteomes" id="UP001277761"/>
    </source>
</evidence>
<protein>
    <submittedName>
        <fullName evidence="1">Uncharacterized protein</fullName>
    </submittedName>
</protein>
<accession>A0ABU4VIZ9</accession>
<keyword evidence="2" id="KW-1185">Reference proteome</keyword>
<dbReference type="RefSeq" id="WP_319953959.1">
    <property type="nucleotide sequence ID" value="NZ_JAXAVX010000003.1"/>
</dbReference>
<organism evidence="1 2">
    <name type="scientific">Patulibacter brassicae</name>
    <dbReference type="NCBI Taxonomy" id="1705717"/>
    <lineage>
        <taxon>Bacteria</taxon>
        <taxon>Bacillati</taxon>
        <taxon>Actinomycetota</taxon>
        <taxon>Thermoleophilia</taxon>
        <taxon>Solirubrobacterales</taxon>
        <taxon>Patulibacteraceae</taxon>
        <taxon>Patulibacter</taxon>
    </lineage>
</organism>
<gene>
    <name evidence="1" type="ORF">SK069_09400</name>
</gene>
<dbReference type="EMBL" id="JAXAVX010000003">
    <property type="protein sequence ID" value="MDX8151807.1"/>
    <property type="molecule type" value="Genomic_DNA"/>
</dbReference>
<proteinExistence type="predicted"/>
<sequence length="180" mass="19189">MDHYRSAAVDALAEAPAVTGGPADDPVVVAEPLPGLTVRVAPTAVEVEIDRSIATVHVDALPEVVGALRGAARYREELGIQFAGVQRWWAPGSRQDERGRPIGLCLEDPDDGRLALVVVRAEVAGLDDDLPSEAWFSEAECRSHRRDGQVVSRLVLTLPRALALAATLSEHHGRPAPSVS</sequence>
<dbReference type="Proteomes" id="UP001277761">
    <property type="component" value="Unassembled WGS sequence"/>
</dbReference>
<name>A0ABU4VIZ9_9ACTN</name>
<reference evidence="1 2" key="1">
    <citation type="submission" date="2023-11" db="EMBL/GenBank/DDBJ databases">
        <authorList>
            <person name="Xu M."/>
            <person name="Jiang T."/>
        </authorList>
    </citation>
    <scope>NUCLEOTIDE SEQUENCE [LARGE SCALE GENOMIC DNA]</scope>
    <source>
        <strain evidence="1 2">SD</strain>
    </source>
</reference>
<evidence type="ECO:0000313" key="1">
    <source>
        <dbReference type="EMBL" id="MDX8151807.1"/>
    </source>
</evidence>
<comment type="caution">
    <text evidence="1">The sequence shown here is derived from an EMBL/GenBank/DDBJ whole genome shotgun (WGS) entry which is preliminary data.</text>
</comment>